<dbReference type="GO" id="GO:0032259">
    <property type="term" value="P:methylation"/>
    <property type="evidence" value="ECO:0007669"/>
    <property type="project" value="UniProtKB-KW"/>
</dbReference>
<dbReference type="Pfam" id="PF13649">
    <property type="entry name" value="Methyltransf_25"/>
    <property type="match status" value="1"/>
</dbReference>
<dbReference type="InterPro" id="IPR025799">
    <property type="entry name" value="Arg_MeTrfase"/>
</dbReference>
<dbReference type="PANTHER" id="PTHR11006:SF4">
    <property type="entry name" value="PROTEIN ARGININE N-METHYLTRANSFERASE 7"/>
    <property type="match status" value="1"/>
</dbReference>
<evidence type="ECO:0000313" key="3">
    <source>
        <dbReference type="Proteomes" id="UP000515804"/>
    </source>
</evidence>
<dbReference type="GO" id="GO:0042054">
    <property type="term" value="F:histone methyltransferase activity"/>
    <property type="evidence" value="ECO:0007669"/>
    <property type="project" value="TreeGrafter"/>
</dbReference>
<keyword evidence="2" id="KW-0808">Transferase</keyword>
<dbReference type="CDD" id="cd02440">
    <property type="entry name" value="AdoMet_MTases"/>
    <property type="match status" value="1"/>
</dbReference>
<feature type="domain" description="Methyltransferase" evidence="1">
    <location>
        <begin position="40"/>
        <end position="136"/>
    </location>
</feature>
<proteinExistence type="predicted"/>
<dbReference type="AlphaFoldDB" id="A0A7G9SN60"/>
<evidence type="ECO:0000313" key="2">
    <source>
        <dbReference type="EMBL" id="QNN69285.1"/>
    </source>
</evidence>
<dbReference type="SUPFAM" id="SSF53335">
    <property type="entry name" value="S-adenosyl-L-methionine-dependent methyltransferases"/>
    <property type="match status" value="1"/>
</dbReference>
<keyword evidence="2" id="KW-0489">Methyltransferase</keyword>
<dbReference type="PANTHER" id="PTHR11006">
    <property type="entry name" value="PROTEIN ARGININE N-METHYLTRANSFERASE"/>
    <property type="match status" value="1"/>
</dbReference>
<dbReference type="KEGG" id="tcn:H9L16_11440"/>
<gene>
    <name evidence="2" type="ORF">H9L16_11440</name>
</gene>
<evidence type="ECO:0000259" key="1">
    <source>
        <dbReference type="Pfam" id="PF13649"/>
    </source>
</evidence>
<keyword evidence="3" id="KW-1185">Reference proteome</keyword>
<name>A0A7G9SN60_9GAMM</name>
<dbReference type="InterPro" id="IPR029063">
    <property type="entry name" value="SAM-dependent_MTases_sf"/>
</dbReference>
<dbReference type="RefSeq" id="WP_187551808.1">
    <property type="nucleotide sequence ID" value="NZ_BMZL01000002.1"/>
</dbReference>
<protein>
    <submittedName>
        <fullName evidence="2">Class I SAM-dependent methyltransferase</fullName>
    </submittedName>
</protein>
<reference evidence="2 3" key="1">
    <citation type="submission" date="2020-08" db="EMBL/GenBank/DDBJ databases">
        <title>Genome sequence of Thermomonas carbonis KCTC 42013T.</title>
        <authorList>
            <person name="Hyun D.-W."/>
            <person name="Bae J.-W."/>
        </authorList>
    </citation>
    <scope>NUCLEOTIDE SEQUENCE [LARGE SCALE GENOMIC DNA]</scope>
    <source>
        <strain evidence="2 3">KCTC 42013</strain>
    </source>
</reference>
<accession>A0A7G9SN60</accession>
<dbReference type="Gene3D" id="3.40.50.150">
    <property type="entry name" value="Vaccinia Virus protein VP39"/>
    <property type="match status" value="1"/>
</dbReference>
<sequence>MSHYDDGYSIRAYGEMICDEARFTPWHEALRRHIHADSVVLDIGCGTGIMSFLACRYGARRVFAVEPSVGIEIGKSCAANIPGAERIEWIRGMSTEIDLPEKADLVVGDLHGNLPFFTGNIASLADARKRHLKPDGRLLPKRDLLYAAPATAPEEMRRVDTPWRHNAFGLDLSAALPHMTNRYWRARPEPIAAGRLLAAPAHWGTVHYTDEETRALDRTLDWTLERDGMLHGLYVWFDGLVDDGLGFSNSPLLPELVYGRCFFPLSEPVLAQAGDRMQTRLAVKRVQGDWVYRWDTRIETRTGERKATFRQSTFQLLPGQSDLLRKSTANYIPTLSEDGLIERSILEQMDGHRSLTDIAQEMLRRFPGKFRDFDRALAAVAKLSSAHG</sequence>
<dbReference type="GO" id="GO:0016274">
    <property type="term" value="F:protein-arginine N-methyltransferase activity"/>
    <property type="evidence" value="ECO:0007669"/>
    <property type="project" value="InterPro"/>
</dbReference>
<dbReference type="EMBL" id="CP060719">
    <property type="protein sequence ID" value="QNN69285.1"/>
    <property type="molecule type" value="Genomic_DNA"/>
</dbReference>
<dbReference type="InterPro" id="IPR041698">
    <property type="entry name" value="Methyltransf_25"/>
</dbReference>
<organism evidence="2 3">
    <name type="scientific">Thermomonas carbonis</name>
    <dbReference type="NCBI Taxonomy" id="1463158"/>
    <lineage>
        <taxon>Bacteria</taxon>
        <taxon>Pseudomonadati</taxon>
        <taxon>Pseudomonadota</taxon>
        <taxon>Gammaproteobacteria</taxon>
        <taxon>Lysobacterales</taxon>
        <taxon>Lysobacteraceae</taxon>
        <taxon>Thermomonas</taxon>
    </lineage>
</organism>
<dbReference type="Gene3D" id="2.70.160.11">
    <property type="entry name" value="Hnrnp arginine n-methyltransferase1"/>
    <property type="match status" value="1"/>
</dbReference>
<dbReference type="Proteomes" id="UP000515804">
    <property type="component" value="Chromosome"/>
</dbReference>